<name>A0ABY1I2R6_9HYPH</name>
<sequence length="130" mass="14518">MMQLGELIRSIMPSLQLPAPASVIGNTDPVVRQMLAVLASAADELVRRYPYTRRLVDGKWIKPLAAAATDTATLDTDNILFDTPVIRAAVKWRWQEANGFDYSEAFRQCEEALSRVASQHMRATRETVAL</sequence>
<evidence type="ECO:0000313" key="1">
    <source>
        <dbReference type="EMBL" id="SHI51616.1"/>
    </source>
</evidence>
<keyword evidence="2" id="KW-1185">Reference proteome</keyword>
<organism evidence="1 2">
    <name type="scientific">Aureimonas altamirensis DSM 21988</name>
    <dbReference type="NCBI Taxonomy" id="1121026"/>
    <lineage>
        <taxon>Bacteria</taxon>
        <taxon>Pseudomonadati</taxon>
        <taxon>Pseudomonadota</taxon>
        <taxon>Alphaproteobacteria</taxon>
        <taxon>Hyphomicrobiales</taxon>
        <taxon>Aurantimonadaceae</taxon>
        <taxon>Aureimonas</taxon>
    </lineage>
</organism>
<gene>
    <name evidence="1" type="ORF">SAMN02745911_0394</name>
</gene>
<dbReference type="Proteomes" id="UP000184290">
    <property type="component" value="Unassembled WGS sequence"/>
</dbReference>
<evidence type="ECO:0000313" key="2">
    <source>
        <dbReference type="Proteomes" id="UP000184290"/>
    </source>
</evidence>
<accession>A0ABY1I2R6</accession>
<comment type="caution">
    <text evidence="1">The sequence shown here is derived from an EMBL/GenBank/DDBJ whole genome shotgun (WGS) entry which is preliminary data.</text>
</comment>
<reference evidence="1 2" key="1">
    <citation type="submission" date="2016-11" db="EMBL/GenBank/DDBJ databases">
        <authorList>
            <person name="Varghese N."/>
            <person name="Submissions S."/>
        </authorList>
    </citation>
    <scope>NUCLEOTIDE SEQUENCE [LARGE SCALE GENOMIC DNA]</scope>
    <source>
        <strain evidence="1 2">DSM 21988</strain>
    </source>
</reference>
<proteinExistence type="predicted"/>
<dbReference type="RefSeq" id="WP_143190102.1">
    <property type="nucleotide sequence ID" value="NZ_FQZC01000001.1"/>
</dbReference>
<protein>
    <submittedName>
        <fullName evidence="1">Uncharacterized protein</fullName>
    </submittedName>
</protein>
<dbReference type="EMBL" id="FQZC01000001">
    <property type="protein sequence ID" value="SHI51616.1"/>
    <property type="molecule type" value="Genomic_DNA"/>
</dbReference>